<keyword evidence="2" id="KW-1185">Reference proteome</keyword>
<name>A0A0C2T7X4_AMAMK</name>
<evidence type="ECO:0000313" key="2">
    <source>
        <dbReference type="Proteomes" id="UP000054549"/>
    </source>
</evidence>
<feature type="non-terminal residue" evidence="1">
    <location>
        <position position="1"/>
    </location>
</feature>
<dbReference type="Proteomes" id="UP000054549">
    <property type="component" value="Unassembled WGS sequence"/>
</dbReference>
<evidence type="ECO:0000313" key="1">
    <source>
        <dbReference type="EMBL" id="KIL62729.1"/>
    </source>
</evidence>
<protein>
    <submittedName>
        <fullName evidence="1">Uncharacterized protein</fullName>
    </submittedName>
</protein>
<dbReference type="EMBL" id="KN818267">
    <property type="protein sequence ID" value="KIL62729.1"/>
    <property type="molecule type" value="Genomic_DNA"/>
</dbReference>
<accession>A0A0C2T7X4</accession>
<dbReference type="AlphaFoldDB" id="A0A0C2T7X4"/>
<dbReference type="HOGENOM" id="CLU_2694369_0_0_1"/>
<sequence length="74" mass="8415">RGLSYIFPLSQSPQSLSVLAVTPIRVRMLLRKPSALIHVFPSSELHVIYHILRPTRDHLALRKSPRNPAPRAQL</sequence>
<gene>
    <name evidence="1" type="ORF">M378DRAFT_165393</name>
</gene>
<reference evidence="1 2" key="1">
    <citation type="submission" date="2014-04" db="EMBL/GenBank/DDBJ databases">
        <title>Evolutionary Origins and Diversification of the Mycorrhizal Mutualists.</title>
        <authorList>
            <consortium name="DOE Joint Genome Institute"/>
            <consortium name="Mycorrhizal Genomics Consortium"/>
            <person name="Kohler A."/>
            <person name="Kuo A."/>
            <person name="Nagy L.G."/>
            <person name="Floudas D."/>
            <person name="Copeland A."/>
            <person name="Barry K.W."/>
            <person name="Cichocki N."/>
            <person name="Veneault-Fourrey C."/>
            <person name="LaButti K."/>
            <person name="Lindquist E.A."/>
            <person name="Lipzen A."/>
            <person name="Lundell T."/>
            <person name="Morin E."/>
            <person name="Murat C."/>
            <person name="Riley R."/>
            <person name="Ohm R."/>
            <person name="Sun H."/>
            <person name="Tunlid A."/>
            <person name="Henrissat B."/>
            <person name="Grigoriev I.V."/>
            <person name="Hibbett D.S."/>
            <person name="Martin F."/>
        </authorList>
    </citation>
    <scope>NUCLEOTIDE SEQUENCE [LARGE SCALE GENOMIC DNA]</scope>
    <source>
        <strain evidence="1 2">Koide BX008</strain>
    </source>
</reference>
<dbReference type="InParanoid" id="A0A0C2T7X4"/>
<proteinExistence type="predicted"/>
<organism evidence="1 2">
    <name type="scientific">Amanita muscaria (strain Koide BX008)</name>
    <dbReference type="NCBI Taxonomy" id="946122"/>
    <lineage>
        <taxon>Eukaryota</taxon>
        <taxon>Fungi</taxon>
        <taxon>Dikarya</taxon>
        <taxon>Basidiomycota</taxon>
        <taxon>Agaricomycotina</taxon>
        <taxon>Agaricomycetes</taxon>
        <taxon>Agaricomycetidae</taxon>
        <taxon>Agaricales</taxon>
        <taxon>Pluteineae</taxon>
        <taxon>Amanitaceae</taxon>
        <taxon>Amanita</taxon>
    </lineage>
</organism>